<organism evidence="15 16">
    <name type="scientific">Musa balbisiana</name>
    <name type="common">Banana</name>
    <dbReference type="NCBI Taxonomy" id="52838"/>
    <lineage>
        <taxon>Eukaryota</taxon>
        <taxon>Viridiplantae</taxon>
        <taxon>Streptophyta</taxon>
        <taxon>Embryophyta</taxon>
        <taxon>Tracheophyta</taxon>
        <taxon>Spermatophyta</taxon>
        <taxon>Magnoliopsida</taxon>
        <taxon>Liliopsida</taxon>
        <taxon>Zingiberales</taxon>
        <taxon>Musaceae</taxon>
        <taxon>Musa</taxon>
    </lineage>
</organism>
<evidence type="ECO:0000313" key="16">
    <source>
        <dbReference type="Proteomes" id="UP000317650"/>
    </source>
</evidence>
<name>A0A4S8JNH8_MUSBA</name>
<keyword evidence="8" id="KW-0746">Sphingolipid metabolism</keyword>
<evidence type="ECO:0000256" key="10">
    <source>
        <dbReference type="ARBA" id="ARBA00023098"/>
    </source>
</evidence>
<proteinExistence type="inferred from homology"/>
<keyword evidence="7" id="KW-0521">NADP</keyword>
<dbReference type="FunFam" id="3.40.50.720:FF:000165">
    <property type="entry name" value="3-ketodihydrosphingosine reductase"/>
    <property type="match status" value="1"/>
</dbReference>
<dbReference type="AlphaFoldDB" id="A0A4S8JNH8"/>
<comment type="pathway">
    <text evidence="2">Lipid metabolism; sphingolipid metabolism.</text>
</comment>
<evidence type="ECO:0000256" key="4">
    <source>
        <dbReference type="ARBA" id="ARBA00006484"/>
    </source>
</evidence>
<dbReference type="InterPro" id="IPR045022">
    <property type="entry name" value="KDSR-like"/>
</dbReference>
<keyword evidence="10" id="KW-0443">Lipid metabolism</keyword>
<dbReference type="PANTHER" id="PTHR43550:SF3">
    <property type="entry name" value="3-KETODIHYDROSPHINGOSINE REDUCTASE"/>
    <property type="match status" value="1"/>
</dbReference>
<evidence type="ECO:0000256" key="3">
    <source>
        <dbReference type="ARBA" id="ARBA00004991"/>
    </source>
</evidence>
<keyword evidence="16" id="KW-1185">Reference proteome</keyword>
<dbReference type="STRING" id="52838.A0A4S8JNH8"/>
<evidence type="ECO:0000256" key="2">
    <source>
        <dbReference type="ARBA" id="ARBA00004760"/>
    </source>
</evidence>
<keyword evidence="6" id="KW-0256">Endoplasmic reticulum</keyword>
<keyword evidence="5" id="KW-0547">Nucleotide-binding</keyword>
<dbReference type="EC" id="1.1.1.102" evidence="11"/>
<evidence type="ECO:0000256" key="7">
    <source>
        <dbReference type="ARBA" id="ARBA00022857"/>
    </source>
</evidence>
<evidence type="ECO:0000256" key="9">
    <source>
        <dbReference type="ARBA" id="ARBA00023002"/>
    </source>
</evidence>
<dbReference type="SUPFAM" id="SSF51735">
    <property type="entry name" value="NAD(P)-binding Rossmann-fold domains"/>
    <property type="match status" value="1"/>
</dbReference>
<evidence type="ECO:0000256" key="12">
    <source>
        <dbReference type="ARBA" id="ARBA00050489"/>
    </source>
</evidence>
<reference evidence="15 16" key="1">
    <citation type="journal article" date="2019" name="Nat. Plants">
        <title>Genome sequencing of Musa balbisiana reveals subgenome evolution and function divergence in polyploid bananas.</title>
        <authorList>
            <person name="Yao X."/>
        </authorList>
    </citation>
    <scope>NUCLEOTIDE SEQUENCE [LARGE SCALE GENOMIC DNA]</scope>
    <source>
        <strain evidence="16">cv. DH-PKW</strain>
        <tissue evidence="15">Leaves</tissue>
    </source>
</reference>
<keyword evidence="9" id="KW-0560">Oxidoreductase</keyword>
<evidence type="ECO:0000256" key="13">
    <source>
        <dbReference type="ARBA" id="ARBA00081952"/>
    </source>
</evidence>
<protein>
    <recommendedName>
        <fullName evidence="11">3-dehydrosphinganine reductase</fullName>
        <ecNumber evidence="11">1.1.1.102</ecNumber>
    </recommendedName>
    <alternativeName>
        <fullName evidence="14">3-ketodihydrosphingosine reductase</fullName>
    </alternativeName>
    <alternativeName>
        <fullName evidence="13">3-ketosphinganine reductase</fullName>
    </alternativeName>
</protein>
<comment type="subcellular location">
    <subcellularLocation>
        <location evidence="1">Endoplasmic reticulum</location>
    </subcellularLocation>
</comment>
<accession>A0A4S8JNH8</accession>
<dbReference type="GO" id="GO:0000166">
    <property type="term" value="F:nucleotide binding"/>
    <property type="evidence" value="ECO:0007669"/>
    <property type="project" value="UniProtKB-KW"/>
</dbReference>
<dbReference type="Pfam" id="PF00106">
    <property type="entry name" value="adh_short"/>
    <property type="match status" value="1"/>
</dbReference>
<dbReference type="EMBL" id="PYDT01000004">
    <property type="protein sequence ID" value="THU63034.1"/>
    <property type="molecule type" value="Genomic_DNA"/>
</dbReference>
<evidence type="ECO:0000256" key="6">
    <source>
        <dbReference type="ARBA" id="ARBA00022824"/>
    </source>
</evidence>
<dbReference type="InterPro" id="IPR002347">
    <property type="entry name" value="SDR_fam"/>
</dbReference>
<gene>
    <name evidence="15" type="ORF">C4D60_Mb01t11460</name>
</gene>
<dbReference type="PROSITE" id="PS00061">
    <property type="entry name" value="ADH_SHORT"/>
    <property type="match status" value="1"/>
</dbReference>
<dbReference type="GO" id="GO:0030148">
    <property type="term" value="P:sphingolipid biosynthetic process"/>
    <property type="evidence" value="ECO:0007669"/>
    <property type="project" value="InterPro"/>
</dbReference>
<evidence type="ECO:0000256" key="14">
    <source>
        <dbReference type="ARBA" id="ARBA00083783"/>
    </source>
</evidence>
<dbReference type="CDD" id="cd08939">
    <property type="entry name" value="KDSR-like_SDR_c"/>
    <property type="match status" value="1"/>
</dbReference>
<comment type="catalytic activity">
    <reaction evidence="12">
        <text>sphinganine + NADP(+) = 3-oxosphinganine + NADPH + H(+)</text>
        <dbReference type="Rhea" id="RHEA:22640"/>
        <dbReference type="ChEBI" id="CHEBI:15378"/>
        <dbReference type="ChEBI" id="CHEBI:57783"/>
        <dbReference type="ChEBI" id="CHEBI:57817"/>
        <dbReference type="ChEBI" id="CHEBI:58299"/>
        <dbReference type="ChEBI" id="CHEBI:58349"/>
        <dbReference type="EC" id="1.1.1.102"/>
    </reaction>
</comment>
<dbReference type="GO" id="GO:0005789">
    <property type="term" value="C:endoplasmic reticulum membrane"/>
    <property type="evidence" value="ECO:0007669"/>
    <property type="project" value="UniProtKB-ARBA"/>
</dbReference>
<dbReference type="Gene3D" id="3.40.50.720">
    <property type="entry name" value="NAD(P)-binding Rossmann-like Domain"/>
    <property type="match status" value="1"/>
</dbReference>
<comment type="pathway">
    <text evidence="3">Sphingolipid metabolism.</text>
</comment>
<dbReference type="PANTHER" id="PTHR43550">
    <property type="entry name" value="3-KETODIHYDROSPHINGOSINE REDUCTASE"/>
    <property type="match status" value="1"/>
</dbReference>
<evidence type="ECO:0000256" key="11">
    <source>
        <dbReference type="ARBA" id="ARBA00026112"/>
    </source>
</evidence>
<dbReference type="InterPro" id="IPR036291">
    <property type="entry name" value="NAD(P)-bd_dom_sf"/>
</dbReference>
<evidence type="ECO:0000256" key="5">
    <source>
        <dbReference type="ARBA" id="ARBA00022741"/>
    </source>
</evidence>
<comment type="similarity">
    <text evidence="4">Belongs to the short-chain dehydrogenases/reductases (SDR) family.</text>
</comment>
<dbReference type="GO" id="GO:0047560">
    <property type="term" value="F:3-dehydrosphinganine reductase activity"/>
    <property type="evidence" value="ECO:0007669"/>
    <property type="project" value="UniProtKB-EC"/>
</dbReference>
<dbReference type="GO" id="GO:0006666">
    <property type="term" value="P:3-keto-sphinganine metabolic process"/>
    <property type="evidence" value="ECO:0007669"/>
    <property type="project" value="InterPro"/>
</dbReference>
<comment type="caution">
    <text evidence="15">The sequence shown here is derived from an EMBL/GenBank/DDBJ whole genome shotgun (WGS) entry which is preliminary data.</text>
</comment>
<evidence type="ECO:0000256" key="8">
    <source>
        <dbReference type="ARBA" id="ARBA00022919"/>
    </source>
</evidence>
<evidence type="ECO:0000313" key="15">
    <source>
        <dbReference type="EMBL" id="THU63034.1"/>
    </source>
</evidence>
<sequence length="327" mass="35410">MASLFFLFLLLLLPLVVLLLLLAVIVRPRPVRIPLKGRHVLVSGGSSGIGFALARRAAAEGARVSILARDPDRLRDARDAIRRDTGVDAAALTADVRDPAAVGRALEAVGPVDVLVCNHGVFVPQELERQSLEEVRFMVEVNLMGTFHLIKAALPAMKQRGKETGLPASIAIMSSQAGQVGVYGYTAYSATKFGLRGLAEALQHEVIMDNIHVTLIFPPDTDTPGLAEELKRRPEITNVIAASSGGMKADDVAQKALNGIKSAQFVVPCNFEGTMLSIATAGLSPQRSYLMAFNEVLGASLMRFVGLCFQWNWFSAIEKWHAEKKRK</sequence>
<evidence type="ECO:0000256" key="1">
    <source>
        <dbReference type="ARBA" id="ARBA00004240"/>
    </source>
</evidence>
<dbReference type="InterPro" id="IPR020904">
    <property type="entry name" value="Sc_DH/Rdtase_CS"/>
</dbReference>
<dbReference type="PRINTS" id="PR00081">
    <property type="entry name" value="GDHRDH"/>
</dbReference>
<dbReference type="Proteomes" id="UP000317650">
    <property type="component" value="Chromosome 1"/>
</dbReference>